<proteinExistence type="predicted"/>
<evidence type="ECO:0000313" key="2">
    <source>
        <dbReference type="Proteomes" id="UP000797356"/>
    </source>
</evidence>
<dbReference type="OrthoDB" id="10253709at2759"/>
<gene>
    <name evidence="1" type="ORF">COCNU_07G011500</name>
</gene>
<sequence length="84" mass="9459">MASRCWPSKSNRSSIRYWWVPLEVQSFEPNAFFLKEDASISHAKSNAQSETKAPNNEVQTSLYQQSAGISDRVGQPAIFHTNEA</sequence>
<dbReference type="Proteomes" id="UP000797356">
    <property type="component" value="Chromosome 7"/>
</dbReference>
<organism evidence="1 2">
    <name type="scientific">Cocos nucifera</name>
    <name type="common">Coconut palm</name>
    <dbReference type="NCBI Taxonomy" id="13894"/>
    <lineage>
        <taxon>Eukaryota</taxon>
        <taxon>Viridiplantae</taxon>
        <taxon>Streptophyta</taxon>
        <taxon>Embryophyta</taxon>
        <taxon>Tracheophyta</taxon>
        <taxon>Spermatophyta</taxon>
        <taxon>Magnoliopsida</taxon>
        <taxon>Liliopsida</taxon>
        <taxon>Arecaceae</taxon>
        <taxon>Arecoideae</taxon>
        <taxon>Cocoseae</taxon>
        <taxon>Attaleinae</taxon>
        <taxon>Cocos</taxon>
    </lineage>
</organism>
<accession>A0A8K0N561</accession>
<evidence type="ECO:0000313" key="1">
    <source>
        <dbReference type="EMBL" id="KAG1355038.1"/>
    </source>
</evidence>
<comment type="caution">
    <text evidence="1">The sequence shown here is derived from an EMBL/GenBank/DDBJ whole genome shotgun (WGS) entry which is preliminary data.</text>
</comment>
<protein>
    <submittedName>
        <fullName evidence="1">Putative mitochondrial adenine nucleotide transporter BTL3</fullName>
    </submittedName>
</protein>
<dbReference type="AlphaFoldDB" id="A0A8K0N561"/>
<keyword evidence="2" id="KW-1185">Reference proteome</keyword>
<reference evidence="1" key="1">
    <citation type="journal article" date="2017" name="Gigascience">
        <title>The genome draft of coconut (Cocos nucifera).</title>
        <authorList>
            <person name="Xiao Y."/>
            <person name="Xu P."/>
            <person name="Fan H."/>
            <person name="Baudouin L."/>
            <person name="Xia W."/>
            <person name="Bocs S."/>
            <person name="Xu J."/>
            <person name="Li Q."/>
            <person name="Guo A."/>
            <person name="Zhou L."/>
            <person name="Li J."/>
            <person name="Wu Y."/>
            <person name="Ma Z."/>
            <person name="Armero A."/>
            <person name="Issali A.E."/>
            <person name="Liu N."/>
            <person name="Peng M."/>
            <person name="Yang Y."/>
        </authorList>
    </citation>
    <scope>NUCLEOTIDE SEQUENCE</scope>
    <source>
        <tissue evidence="1">Spear leaf of Hainan Tall coconut</tissue>
    </source>
</reference>
<dbReference type="EMBL" id="CM017878">
    <property type="protein sequence ID" value="KAG1355038.1"/>
    <property type="molecule type" value="Genomic_DNA"/>
</dbReference>
<name>A0A8K0N561_COCNU</name>
<reference evidence="1" key="2">
    <citation type="submission" date="2019-07" db="EMBL/GenBank/DDBJ databases">
        <authorList>
            <person name="Yang Y."/>
            <person name="Bocs S."/>
            <person name="Baudouin L."/>
        </authorList>
    </citation>
    <scope>NUCLEOTIDE SEQUENCE</scope>
    <source>
        <tissue evidence="1">Spear leaf of Hainan Tall coconut</tissue>
    </source>
</reference>